<gene>
    <name evidence="2" type="ORF">SAMN05444355_101179</name>
</gene>
<proteinExistence type="predicted"/>
<accession>A0A1H9CJK6</accession>
<dbReference type="EMBL" id="FOFZ01000001">
    <property type="protein sequence ID" value="SEQ00788.1"/>
    <property type="molecule type" value="Genomic_DNA"/>
</dbReference>
<name>A0A1H9CJK6_FLAFI</name>
<dbReference type="InterPro" id="IPR045497">
    <property type="entry name" value="DUF6438"/>
</dbReference>
<keyword evidence="3" id="KW-1185">Reference proteome</keyword>
<protein>
    <recommendedName>
        <fullName evidence="1">DUF6438 domain-containing protein</fullName>
    </recommendedName>
</protein>
<dbReference type="Pfam" id="PF20033">
    <property type="entry name" value="DUF6438"/>
    <property type="match status" value="1"/>
</dbReference>
<dbReference type="RefSeq" id="WP_074720280.1">
    <property type="nucleotide sequence ID" value="NZ_CBCRVS010000003.1"/>
</dbReference>
<sequence length="325" mass="38399">MRKILIYNLLLLCFTNCIRLKQTNDAITEKTSINTNRFKNNIDDLKTTKEVVAYVKSLNLELNKKTFGQLQIKSIDTVTKDLIRCEVIKGWNIQNWEKTDLNNDGKTDLIFIAYWPYQYSQYAIVDKGNSNFDLVLISNELNYCKLVKPIKIDKKTELLLYDFRTQIERTKNDSTIHFIDTLTYRFDSFVEKNPIKKRDYDIESIKFNMRYYFTLEIDSQENAYYNCPEKIFMNPLYENIYVGKSSKKIPIKKFNELEKLLKYIDVKNLSNMYEIDHTDYITTILTIKFKDGSIKEITDYGSDGSYGLNATYSKLIKIATETNWK</sequence>
<dbReference type="AlphaFoldDB" id="A0A1H9CJK6"/>
<organism evidence="2 3">
    <name type="scientific">Flavobacterium frigoris</name>
    <dbReference type="NCBI Taxonomy" id="229204"/>
    <lineage>
        <taxon>Bacteria</taxon>
        <taxon>Pseudomonadati</taxon>
        <taxon>Bacteroidota</taxon>
        <taxon>Flavobacteriia</taxon>
        <taxon>Flavobacteriales</taxon>
        <taxon>Flavobacteriaceae</taxon>
        <taxon>Flavobacterium</taxon>
    </lineage>
</organism>
<evidence type="ECO:0000313" key="2">
    <source>
        <dbReference type="EMBL" id="SEQ00788.1"/>
    </source>
</evidence>
<dbReference type="OrthoDB" id="7172369at2"/>
<dbReference type="Proteomes" id="UP000183658">
    <property type="component" value="Unassembled WGS sequence"/>
</dbReference>
<feature type="domain" description="DUF6438" evidence="1">
    <location>
        <begin position="213"/>
        <end position="318"/>
    </location>
</feature>
<evidence type="ECO:0000259" key="1">
    <source>
        <dbReference type="Pfam" id="PF20033"/>
    </source>
</evidence>
<reference evidence="3" key="1">
    <citation type="submission" date="2016-10" db="EMBL/GenBank/DDBJ databases">
        <authorList>
            <person name="Varghese N."/>
            <person name="Submissions S."/>
        </authorList>
    </citation>
    <scope>NUCLEOTIDE SEQUENCE [LARGE SCALE GENOMIC DNA]</scope>
    <source>
        <strain evidence="3">DSM 15719</strain>
    </source>
</reference>
<evidence type="ECO:0000313" key="3">
    <source>
        <dbReference type="Proteomes" id="UP000183658"/>
    </source>
</evidence>